<dbReference type="Proteomes" id="UP000301751">
    <property type="component" value="Unassembled WGS sequence"/>
</dbReference>
<organism evidence="2 3">
    <name type="scientific">Pseudaquabacterium pictum</name>
    <dbReference type="NCBI Taxonomy" id="2315236"/>
    <lineage>
        <taxon>Bacteria</taxon>
        <taxon>Pseudomonadati</taxon>
        <taxon>Pseudomonadota</taxon>
        <taxon>Betaproteobacteria</taxon>
        <taxon>Burkholderiales</taxon>
        <taxon>Sphaerotilaceae</taxon>
        <taxon>Pseudaquabacterium</taxon>
    </lineage>
</organism>
<dbReference type="EMBL" id="BJCL01000021">
    <property type="protein sequence ID" value="GCL65893.1"/>
    <property type="molecule type" value="Genomic_DNA"/>
</dbReference>
<dbReference type="PANTHER" id="PTHR34610:SF3">
    <property type="entry name" value="SSL7007 PROTEIN"/>
    <property type="match status" value="1"/>
</dbReference>
<name>A0A480AX31_9BURK</name>
<evidence type="ECO:0000313" key="2">
    <source>
        <dbReference type="EMBL" id="GCL65893.1"/>
    </source>
</evidence>
<feature type="domain" description="PIN" evidence="1">
    <location>
        <begin position="49"/>
        <end position="160"/>
    </location>
</feature>
<dbReference type="InterPro" id="IPR029060">
    <property type="entry name" value="PIN-like_dom_sf"/>
</dbReference>
<dbReference type="AlphaFoldDB" id="A0A480AX31"/>
<dbReference type="Pfam" id="PF13470">
    <property type="entry name" value="PIN_3"/>
    <property type="match status" value="1"/>
</dbReference>
<dbReference type="InterPro" id="IPR002850">
    <property type="entry name" value="PIN_toxin-like"/>
</dbReference>
<evidence type="ECO:0000313" key="3">
    <source>
        <dbReference type="Proteomes" id="UP000301751"/>
    </source>
</evidence>
<dbReference type="SUPFAM" id="SSF88723">
    <property type="entry name" value="PIN domain-like"/>
    <property type="match status" value="1"/>
</dbReference>
<dbReference type="PANTHER" id="PTHR34610">
    <property type="entry name" value="SSL7007 PROTEIN"/>
    <property type="match status" value="1"/>
</dbReference>
<comment type="caution">
    <text evidence="2">The sequence shown here is derived from an EMBL/GenBank/DDBJ whole genome shotgun (WGS) entry which is preliminary data.</text>
</comment>
<sequence length="188" mass="20339">MQFAEKPSIIVKRPFDSKSAVGCAFTGGRRQRLSMSEPASGFPASAPLVVLDTNVVLDLWLFDDARSTPLRQALDAGALTALVTAPMLAELADVLQRPFAQGWPIPPAAALANLKTCARLVEPSRAAGPPVPRCTDPDDQKFIDLAWHWPAAWLVSRDRAVLRLAKPSLARGLRIVTPERWAALNTPA</sequence>
<gene>
    <name evidence="2" type="ORF">AQPW35_49740</name>
</gene>
<protein>
    <recommendedName>
        <fullName evidence="1">PIN domain-containing protein</fullName>
    </recommendedName>
</protein>
<reference evidence="3" key="1">
    <citation type="submission" date="2019-03" db="EMBL/GenBank/DDBJ databases">
        <title>Aquabacterium pictum sp.nov., the first bacteriochlorophyll a-containing freshwater bacterium in the genus Aquabacterium of the class Betaproteobacteria.</title>
        <authorList>
            <person name="Hirose S."/>
            <person name="Tank M."/>
            <person name="Hara E."/>
            <person name="Tamaki H."/>
            <person name="Takaichi S."/>
            <person name="Haruta S."/>
            <person name="Hanada S."/>
        </authorList>
    </citation>
    <scope>NUCLEOTIDE SEQUENCE [LARGE SCALE GENOMIC DNA]</scope>
    <source>
        <strain evidence="3">W35</strain>
    </source>
</reference>
<accession>A0A480AX31</accession>
<dbReference type="InterPro" id="IPR002716">
    <property type="entry name" value="PIN_dom"/>
</dbReference>
<evidence type="ECO:0000259" key="1">
    <source>
        <dbReference type="Pfam" id="PF13470"/>
    </source>
</evidence>
<proteinExistence type="predicted"/>
<keyword evidence="3" id="KW-1185">Reference proteome</keyword>